<dbReference type="EMBL" id="CP003190">
    <property type="protein sequence ID" value="AGL84015.1"/>
    <property type="molecule type" value="Genomic_DNA"/>
</dbReference>
<proteinExistence type="predicted"/>
<gene>
    <name evidence="1" type="ORF">PFLCHA0_c22440</name>
</gene>
<dbReference type="AlphaFoldDB" id="A0A2C9EK62"/>
<protein>
    <submittedName>
        <fullName evidence="1">Uncharacterized protein</fullName>
    </submittedName>
</protein>
<dbReference type="HOGENOM" id="CLU_3121697_0_0_6"/>
<sequence length="50" mass="5873">MRPDKHTVPDVYFKRIEEHPIGVNKNTVTNVYVRTKLTKEIAPLFKPLTH</sequence>
<dbReference type="KEGG" id="pprc:PFLCHA0_c22440"/>
<evidence type="ECO:0000313" key="2">
    <source>
        <dbReference type="Proteomes" id="UP000013940"/>
    </source>
</evidence>
<reference evidence="2" key="1">
    <citation type="journal article" date="2014" name="Genome Announc.">
        <title>Full-genome sequence of the plant growth-promoting bacterium Pseudomonas protegens CHA0.</title>
        <authorList>
            <person name="Jousset A."/>
            <person name="Schuldes J."/>
            <person name="Keel C."/>
            <person name="Maurhofer M."/>
            <person name="Daniel R."/>
            <person name="Scheu S."/>
            <person name="Thuermer A."/>
        </authorList>
    </citation>
    <scope>NUCLEOTIDE SEQUENCE [LARGE SCALE GENOMIC DNA]</scope>
    <source>
        <strain evidence="2">DSM 19095 / LMG 27888 / CFBP 6595 / CHA0</strain>
    </source>
</reference>
<evidence type="ECO:0000313" key="1">
    <source>
        <dbReference type="EMBL" id="AGL84015.1"/>
    </source>
</evidence>
<name>A0A2C9EK62_PSEPH</name>
<dbReference type="Proteomes" id="UP000013940">
    <property type="component" value="Chromosome"/>
</dbReference>
<organism evidence="1 2">
    <name type="scientific">Pseudomonas protegens (strain DSM 19095 / LMG 27888 / CFBP 6595 / CHA0)</name>
    <dbReference type="NCBI Taxonomy" id="1124983"/>
    <lineage>
        <taxon>Bacteria</taxon>
        <taxon>Pseudomonadati</taxon>
        <taxon>Pseudomonadota</taxon>
        <taxon>Gammaproteobacteria</taxon>
        <taxon>Pseudomonadales</taxon>
        <taxon>Pseudomonadaceae</taxon>
        <taxon>Pseudomonas</taxon>
    </lineage>
</organism>
<accession>A0A2C9EK62</accession>